<feature type="non-terminal residue" evidence="2">
    <location>
        <position position="465"/>
    </location>
</feature>
<reference evidence="2" key="1">
    <citation type="submission" date="2021-06" db="EMBL/GenBank/DDBJ databases">
        <authorList>
            <person name="Kallberg Y."/>
            <person name="Tangrot J."/>
            <person name="Rosling A."/>
        </authorList>
    </citation>
    <scope>NUCLEOTIDE SEQUENCE</scope>
    <source>
        <strain evidence="2">87-6 pot B 2015</strain>
    </source>
</reference>
<evidence type="ECO:0000256" key="1">
    <source>
        <dbReference type="SAM" id="Coils"/>
    </source>
</evidence>
<keyword evidence="1" id="KW-0175">Coiled coil</keyword>
<feature type="coiled-coil region" evidence="1">
    <location>
        <begin position="139"/>
        <end position="173"/>
    </location>
</feature>
<dbReference type="AlphaFoldDB" id="A0A9N9NCI8"/>
<gene>
    <name evidence="2" type="ORF">FMOSSE_LOCUS15261</name>
</gene>
<comment type="caution">
    <text evidence="2">The sequence shown here is derived from an EMBL/GenBank/DDBJ whole genome shotgun (WGS) entry which is preliminary data.</text>
</comment>
<name>A0A9N9NCI8_FUNMO</name>
<organism evidence="2 3">
    <name type="scientific">Funneliformis mosseae</name>
    <name type="common">Endomycorrhizal fungus</name>
    <name type="synonym">Glomus mosseae</name>
    <dbReference type="NCBI Taxonomy" id="27381"/>
    <lineage>
        <taxon>Eukaryota</taxon>
        <taxon>Fungi</taxon>
        <taxon>Fungi incertae sedis</taxon>
        <taxon>Mucoromycota</taxon>
        <taxon>Glomeromycotina</taxon>
        <taxon>Glomeromycetes</taxon>
        <taxon>Glomerales</taxon>
        <taxon>Glomeraceae</taxon>
        <taxon>Funneliformis</taxon>
    </lineage>
</organism>
<evidence type="ECO:0000313" key="2">
    <source>
        <dbReference type="EMBL" id="CAG8724881.1"/>
    </source>
</evidence>
<proteinExistence type="predicted"/>
<evidence type="ECO:0000313" key="3">
    <source>
        <dbReference type="Proteomes" id="UP000789375"/>
    </source>
</evidence>
<dbReference type="Proteomes" id="UP000789375">
    <property type="component" value="Unassembled WGS sequence"/>
</dbReference>
<dbReference type="EMBL" id="CAJVPP010014686">
    <property type="protein sequence ID" value="CAG8724881.1"/>
    <property type="molecule type" value="Genomic_DNA"/>
</dbReference>
<sequence length="465" mass="55047">DQDLNSFDWEKDNDDGVLNDGNKMCVEFEVKKSREDHEDFIVFNGGFNIPLPKIIKSEIEKSYNDELYPKVVESISYQAFITQNIIPPSNAMKLGTATIKKGDFNKEFMNRWEKCSVRIDRSTMDMQKLELLINYGLNMDYLKYQLNQYHDALKEANKELESKKENERLTIQEDAKTLKKLAYNKLKELYGRLESNEECNEKQKEQEMNKDIEIEKFFSKYSDLKVKFDAALMIKPNEWQILKFKFIYGSLLIKKVQTLATNNEKLDNNEDYFKYLGPKSSMKHELTFKITNNQINEYYKQAGSSFNSLDSEIIEKLFDQELCPNNSELREKIINLFRDSYNQWKDNTFSRDIDKIEPKWTDYNKKITKNLETQHKKFKSDIERNAFERLCTLIETKFPDGYTINYELDTVQPARLQITIYETVLEQEDCLKIQEDEFHVPNPELSTRANGKYGYSFTINPENEL</sequence>
<protein>
    <submittedName>
        <fullName evidence="2">597_t:CDS:1</fullName>
    </submittedName>
</protein>
<keyword evidence="3" id="KW-1185">Reference proteome</keyword>
<accession>A0A9N9NCI8</accession>
<feature type="non-terminal residue" evidence="2">
    <location>
        <position position="1"/>
    </location>
</feature>